<dbReference type="GO" id="GO:0006508">
    <property type="term" value="P:proteolysis"/>
    <property type="evidence" value="ECO:0007669"/>
    <property type="project" value="InterPro"/>
</dbReference>
<dbReference type="SUPFAM" id="SSF82171">
    <property type="entry name" value="DPP6 N-terminal domain-like"/>
    <property type="match status" value="1"/>
</dbReference>
<dbReference type="Pfam" id="PF00326">
    <property type="entry name" value="Peptidase_S9"/>
    <property type="match status" value="1"/>
</dbReference>
<dbReference type="InterPro" id="IPR029058">
    <property type="entry name" value="AB_hydrolase_fold"/>
</dbReference>
<dbReference type="GO" id="GO:0004252">
    <property type="term" value="F:serine-type endopeptidase activity"/>
    <property type="evidence" value="ECO:0007669"/>
    <property type="project" value="TreeGrafter"/>
</dbReference>
<dbReference type="Pfam" id="PF07676">
    <property type="entry name" value="PD40"/>
    <property type="match status" value="1"/>
</dbReference>
<evidence type="ECO:0000256" key="1">
    <source>
        <dbReference type="ARBA" id="ARBA00022801"/>
    </source>
</evidence>
<dbReference type="Gene3D" id="3.40.50.1820">
    <property type="entry name" value="alpha/beta hydrolase"/>
    <property type="match status" value="1"/>
</dbReference>
<dbReference type="InterPro" id="IPR011042">
    <property type="entry name" value="6-blade_b-propeller_TolB-like"/>
</dbReference>
<sequence length="784" mass="86362">MAQRPLTPHDLSGLEGLSAAALSPDGRRLAYVRTRPRRTATFHKYDLLWGGDRGDVWIVDAAGGAPQNLTRGADDGSGHWAPSWSPDAKRLALLSTRGGNVCAWVCDIGSRELHRLCARAVDLRTHSSPMLWVSNNEILLATLPEGERPARMDIEIRAAQIAMREWPKAWAGLEPTASALDSGTTQPFDEGPQGALVLVNAATRLERTVMRGLFRDLRIAPDGRHVAFFRKVDVRRPTADGTLERVPGEVTRLGIVTADGELLVDDVPEIEQPVGPSLRWSADSTEVALLGHVETAAGTSKLIYRYRLADGRLRRETAPSLDPMSIVWTGENSILTLARPAQGSTPERADWWLVASGDEPRKLPAGHGAVPTMLFAEEGRRSFVGLGSEGVLRLSVSEGRWANLTGGFERKISALVWPTSGESDRRTIAQLVLMVDDETSGDRFTLDLRSGAMSSLRWPSDGAWLLHFAPEHDTAVHLALARTGARLWISRPAFERHRTIVEANTWLRDVAEGQIRRVDYRGPTGEELAGWLILPVDHEPGRSYPLITAVYPGVVFRGQTPPTMLSIVGEHAHNPQLLAARGYAVLSPSMPLSPEGEPSDPCLDMANGVEPAVDAAIEMGLADADRLGLMGHSYGGYGTYALITQTHRFRAAVALAGIADLVSLYGQFDARLRYEPDAHEYLLQSLAERGQLRMGTPPWQDPERYVRNSPLFTAGDVQTPLLIIQGDMDYVPLQQGEQFFSALYRQGKRARFVRYWGEGHVLQSPANIHDMWQQIFAWFDEFLS</sequence>
<evidence type="ECO:0000313" key="4">
    <source>
        <dbReference type="EMBL" id="CAA9469813.1"/>
    </source>
</evidence>
<gene>
    <name evidence="4" type="ORF">AVDCRST_MAG67-104</name>
</gene>
<dbReference type="AlphaFoldDB" id="A0A6J4RM36"/>
<reference evidence="4" key="1">
    <citation type="submission" date="2020-02" db="EMBL/GenBank/DDBJ databases">
        <authorList>
            <person name="Meier V. D."/>
        </authorList>
    </citation>
    <scope>NUCLEOTIDE SEQUENCE</scope>
    <source>
        <strain evidence="4">AVDCRST_MAG67</strain>
    </source>
</reference>
<name>A0A6J4RM36_9ACTN</name>
<accession>A0A6J4RM36</accession>
<dbReference type="Gene3D" id="2.120.10.30">
    <property type="entry name" value="TolB, C-terminal domain"/>
    <property type="match status" value="1"/>
</dbReference>
<keyword evidence="2" id="KW-0645">Protease</keyword>
<evidence type="ECO:0000256" key="2">
    <source>
        <dbReference type="ARBA" id="ARBA00022825"/>
    </source>
</evidence>
<dbReference type="InterPro" id="IPR011659">
    <property type="entry name" value="WD40"/>
</dbReference>
<dbReference type="InterPro" id="IPR001375">
    <property type="entry name" value="Peptidase_S9_cat"/>
</dbReference>
<dbReference type="SUPFAM" id="SSF53474">
    <property type="entry name" value="alpha/beta-Hydrolases"/>
    <property type="match status" value="1"/>
</dbReference>
<dbReference type="EMBL" id="CADCVQ010000001">
    <property type="protein sequence ID" value="CAA9469813.1"/>
    <property type="molecule type" value="Genomic_DNA"/>
</dbReference>
<feature type="domain" description="Peptidase S9 prolyl oligopeptidase catalytic" evidence="3">
    <location>
        <begin position="612"/>
        <end position="783"/>
    </location>
</feature>
<organism evidence="4">
    <name type="scientific">uncultured Solirubrobacteraceae bacterium</name>
    <dbReference type="NCBI Taxonomy" id="1162706"/>
    <lineage>
        <taxon>Bacteria</taxon>
        <taxon>Bacillati</taxon>
        <taxon>Actinomycetota</taxon>
        <taxon>Thermoleophilia</taxon>
        <taxon>Solirubrobacterales</taxon>
        <taxon>Solirubrobacteraceae</taxon>
        <taxon>environmental samples</taxon>
    </lineage>
</organism>
<keyword evidence="2" id="KW-0720">Serine protease</keyword>
<dbReference type="SUPFAM" id="SSF63829">
    <property type="entry name" value="Calcium-dependent phosphotriesterase"/>
    <property type="match status" value="1"/>
</dbReference>
<keyword evidence="1" id="KW-0378">Hydrolase</keyword>
<dbReference type="PANTHER" id="PTHR42776">
    <property type="entry name" value="SERINE PEPTIDASE S9 FAMILY MEMBER"/>
    <property type="match status" value="1"/>
</dbReference>
<dbReference type="PANTHER" id="PTHR42776:SF27">
    <property type="entry name" value="DIPEPTIDYL PEPTIDASE FAMILY MEMBER 6"/>
    <property type="match status" value="1"/>
</dbReference>
<evidence type="ECO:0000259" key="3">
    <source>
        <dbReference type="Pfam" id="PF00326"/>
    </source>
</evidence>
<proteinExistence type="predicted"/>
<protein>
    <submittedName>
        <fullName evidence="4">TolB protein, periplasmic protein involved in the tonb-independent uptake of group A colicins</fullName>
    </submittedName>
</protein>